<dbReference type="SMART" id="SM00917">
    <property type="entry name" value="LeuA_dimer"/>
    <property type="match status" value="1"/>
</dbReference>
<dbReference type="SUPFAM" id="SSF110921">
    <property type="entry name" value="2-isopropylmalate synthase LeuA, allosteric (dimerisation) domain"/>
    <property type="match status" value="1"/>
</dbReference>
<evidence type="ECO:0000259" key="11">
    <source>
        <dbReference type="PROSITE" id="PS50991"/>
    </source>
</evidence>
<dbReference type="UniPathway" id="UPA00047">
    <property type="reaction ID" value="UER00066"/>
</dbReference>
<protein>
    <recommendedName>
        <fullName evidence="9">Citramalate synthase</fullName>
        <ecNumber evidence="9">2.3.3.21</ecNumber>
    </recommendedName>
</protein>
<evidence type="ECO:0000256" key="5">
    <source>
        <dbReference type="ARBA" id="ARBA00022624"/>
    </source>
</evidence>
<organism evidence="12 13">
    <name type="scientific">Candidatus Methylumidiphilus alinenensis</name>
    <dbReference type="NCBI Taxonomy" id="2202197"/>
    <lineage>
        <taxon>Bacteria</taxon>
        <taxon>Pseudomonadati</taxon>
        <taxon>Pseudomonadota</taxon>
        <taxon>Gammaproteobacteria</taxon>
        <taxon>Methylococcales</taxon>
        <taxon>Candidatus Methylumidiphilus</taxon>
    </lineage>
</organism>
<dbReference type="PROSITE" id="PS50991">
    <property type="entry name" value="PYR_CT"/>
    <property type="match status" value="1"/>
</dbReference>
<accession>A0A2W4RH42</accession>
<evidence type="ECO:0000256" key="10">
    <source>
        <dbReference type="RuleBase" id="RU003523"/>
    </source>
</evidence>
<name>A0A2W4RH42_9GAMM</name>
<dbReference type="Gene3D" id="3.30.160.270">
    <property type="match status" value="1"/>
</dbReference>
<gene>
    <name evidence="12" type="ORF">DM484_04955</name>
</gene>
<dbReference type="InterPro" id="IPR013709">
    <property type="entry name" value="2-isopropylmalate_synth_dimer"/>
</dbReference>
<dbReference type="InterPro" id="IPR005675">
    <property type="entry name" value="Citramal_synthase"/>
</dbReference>
<dbReference type="GO" id="GO:0003852">
    <property type="term" value="F:2-isopropylmalate synthase activity"/>
    <property type="evidence" value="ECO:0007669"/>
    <property type="project" value="InterPro"/>
</dbReference>
<dbReference type="Pfam" id="PF22617">
    <property type="entry name" value="HCS_D2"/>
    <property type="match status" value="1"/>
</dbReference>
<evidence type="ECO:0000256" key="6">
    <source>
        <dbReference type="ARBA" id="ARBA00022679"/>
    </source>
</evidence>
<comment type="catalytic activity">
    <reaction evidence="8">
        <text>pyruvate + acetyl-CoA + H2O = (3R)-citramalate + CoA + H(+)</text>
        <dbReference type="Rhea" id="RHEA:19045"/>
        <dbReference type="ChEBI" id="CHEBI:15361"/>
        <dbReference type="ChEBI" id="CHEBI:15377"/>
        <dbReference type="ChEBI" id="CHEBI:15378"/>
        <dbReference type="ChEBI" id="CHEBI:30934"/>
        <dbReference type="ChEBI" id="CHEBI:57287"/>
        <dbReference type="ChEBI" id="CHEBI:57288"/>
        <dbReference type="EC" id="2.3.3.21"/>
    </reaction>
</comment>
<comment type="caution">
    <text evidence="12">The sequence shown here is derived from an EMBL/GenBank/DDBJ whole genome shotgun (WGS) entry which is preliminary data.</text>
</comment>
<dbReference type="EMBL" id="QJPH01000191">
    <property type="protein sequence ID" value="PZN83201.1"/>
    <property type="molecule type" value="Genomic_DNA"/>
</dbReference>
<dbReference type="Gene3D" id="1.10.238.260">
    <property type="match status" value="1"/>
</dbReference>
<evidence type="ECO:0000256" key="8">
    <source>
        <dbReference type="ARBA" id="ARBA00048263"/>
    </source>
</evidence>
<proteinExistence type="inferred from homology"/>
<dbReference type="AlphaFoldDB" id="A0A2W4RH42"/>
<dbReference type="InterPro" id="IPR002034">
    <property type="entry name" value="AIPM/Hcit_synth_CS"/>
</dbReference>
<dbReference type="UniPathway" id="UPA00048">
    <property type="reaction ID" value="UER00070"/>
</dbReference>
<evidence type="ECO:0000256" key="7">
    <source>
        <dbReference type="ARBA" id="ARBA00023304"/>
    </source>
</evidence>
<dbReference type="Pfam" id="PF00682">
    <property type="entry name" value="HMGL-like"/>
    <property type="match status" value="1"/>
</dbReference>
<dbReference type="GO" id="GO:0009097">
    <property type="term" value="P:isoleucine biosynthetic process"/>
    <property type="evidence" value="ECO:0007669"/>
    <property type="project" value="UniProtKB-UniRule"/>
</dbReference>
<keyword evidence="6 10" id="KW-0808">Transferase</keyword>
<dbReference type="GO" id="GO:0043714">
    <property type="term" value="F:(R)-citramalate synthase activity"/>
    <property type="evidence" value="ECO:0007669"/>
    <property type="project" value="UniProtKB-UniRule"/>
</dbReference>
<keyword evidence="4" id="KW-0028">Amino-acid biosynthesis</keyword>
<evidence type="ECO:0000256" key="9">
    <source>
        <dbReference type="NCBIfam" id="TIGR00977"/>
    </source>
</evidence>
<comment type="pathway">
    <text evidence="1">Amino-acid biosynthesis; L-isoleucine biosynthesis; 2-oxobutanoate from pyruvate: step 1/3.</text>
</comment>
<dbReference type="PANTHER" id="PTHR43538:SF1">
    <property type="entry name" value="(R)-CITRAMALATE SYNTHASE"/>
    <property type="match status" value="1"/>
</dbReference>
<comment type="similarity">
    <text evidence="2 10">Belongs to the alpha-IPM synthase/homocitrate synthase family.</text>
</comment>
<dbReference type="EC" id="2.3.3.21" evidence="9"/>
<dbReference type="CDD" id="cd07941">
    <property type="entry name" value="DRE_TIM_LeuA3"/>
    <property type="match status" value="1"/>
</dbReference>
<feature type="domain" description="Pyruvate carboxyltransferase" evidence="11">
    <location>
        <begin position="4"/>
        <end position="266"/>
    </location>
</feature>
<evidence type="ECO:0000256" key="4">
    <source>
        <dbReference type="ARBA" id="ARBA00022605"/>
    </source>
</evidence>
<dbReference type="Gene3D" id="3.20.20.70">
    <property type="entry name" value="Aldolase class I"/>
    <property type="match status" value="1"/>
</dbReference>
<dbReference type="PANTHER" id="PTHR43538">
    <property type="entry name" value="ALPHA-IPM SYNTHASE/HOMOCITRATE SYNTHASE"/>
    <property type="match status" value="1"/>
</dbReference>
<dbReference type="Proteomes" id="UP000249396">
    <property type="component" value="Unassembled WGS sequence"/>
</dbReference>
<keyword evidence="7" id="KW-0100">Branched-chain amino acid biosynthesis</keyword>
<keyword evidence="5" id="KW-0412">Isoleucine biosynthesis</keyword>
<evidence type="ECO:0000313" key="12">
    <source>
        <dbReference type="EMBL" id="PZN83201.1"/>
    </source>
</evidence>
<evidence type="ECO:0000313" key="13">
    <source>
        <dbReference type="Proteomes" id="UP000249396"/>
    </source>
</evidence>
<dbReference type="InterPro" id="IPR054691">
    <property type="entry name" value="LeuA/HCS_post-cat"/>
</dbReference>
<dbReference type="SUPFAM" id="SSF51569">
    <property type="entry name" value="Aldolase"/>
    <property type="match status" value="1"/>
</dbReference>
<dbReference type="NCBIfam" id="TIGR00977">
    <property type="entry name" value="citramal_synth"/>
    <property type="match status" value="1"/>
</dbReference>
<dbReference type="InterPro" id="IPR013785">
    <property type="entry name" value="Aldolase_TIM"/>
</dbReference>
<evidence type="ECO:0000256" key="3">
    <source>
        <dbReference type="ARBA" id="ARBA00022430"/>
    </source>
</evidence>
<keyword evidence="3" id="KW-0432">Leucine biosynthesis</keyword>
<dbReference type="InterPro" id="IPR000891">
    <property type="entry name" value="PYR_CT"/>
</dbReference>
<dbReference type="PROSITE" id="PS00815">
    <property type="entry name" value="AIPM_HOMOCIT_SYNTH_1"/>
    <property type="match status" value="1"/>
</dbReference>
<evidence type="ECO:0000256" key="2">
    <source>
        <dbReference type="ARBA" id="ARBA00006154"/>
    </source>
</evidence>
<dbReference type="Pfam" id="PF08502">
    <property type="entry name" value="LeuA_dimer"/>
    <property type="match status" value="1"/>
</dbReference>
<dbReference type="GO" id="GO:0009098">
    <property type="term" value="P:L-leucine biosynthetic process"/>
    <property type="evidence" value="ECO:0007669"/>
    <property type="project" value="UniProtKB-UniPathway"/>
</dbReference>
<dbReference type="InterPro" id="IPR036230">
    <property type="entry name" value="LeuA_allosteric_dom_sf"/>
</dbReference>
<dbReference type="PROSITE" id="PS00816">
    <property type="entry name" value="AIPM_HOMOCIT_SYNTH_2"/>
    <property type="match status" value="1"/>
</dbReference>
<reference evidence="12 13" key="1">
    <citation type="journal article" date="2018" name="Aquat. Microb. Ecol.">
        <title>Gammaproteobacterial methanotrophs dominate.</title>
        <authorList>
            <person name="Rissanen A.J."/>
            <person name="Saarenheimo J."/>
            <person name="Tiirola M."/>
            <person name="Peura S."/>
            <person name="Aalto S.L."/>
            <person name="Karvinen A."/>
            <person name="Nykanen H."/>
        </authorList>
    </citation>
    <scope>NUCLEOTIDE SEQUENCE [LARGE SCALE GENOMIC DNA]</scope>
    <source>
        <strain evidence="12">AMbin10</strain>
    </source>
</reference>
<evidence type="ECO:0000256" key="1">
    <source>
        <dbReference type="ARBA" id="ARBA00004743"/>
    </source>
</evidence>
<sequence>MTQILLYDTTLRDGTQREDISLSCDDKLAIAFKLDQIGIHYIEAGWPGSNPKDAEFFQKVRNIGLKQAKVVAFGSTRRKHSRCETDKNLQALVAADTPAVALVGKSWDFQVETVLDTTLDENLSMISESIAFMRSHGTETIFDAEHFFDGYKANPDYALAALLAAAESGADFLALCDTNGGSLPWEIESIVKEVAARVPTRLGIHVHNDSGCAVANTLAAVRGGCVQIQGTINGYGERVGNADLTSIIPGLQLKMGYKVVSEEQLRGLTAISRYVAEIANLKHDRQQPYTGESAFAHKGGIHAAAVLKAAGSYQHIEPELVGNAMRTVISELSGRGNLITLCQNRGLEISQEESERVLHLLKKLEHQGYAFDAAEASVDLLLHRARAGYAPPFELIDFTVLAQERRGRGALSEATVKARIGQEEKLTAAEGSGPVDALSKALHQALNQHYPQLDKIQLTDYKVRILNTDKGTAAITRVLINFNDGEKSWTTVGASPNIIEASWRALSDSMEYALLGSTTL</sequence>